<keyword evidence="4" id="KW-0804">Transcription</keyword>
<dbReference type="EMBL" id="KT827582">
    <property type="protein sequence ID" value="AMO00375.1"/>
    <property type="molecule type" value="mRNA"/>
</dbReference>
<dbReference type="InterPro" id="IPR003657">
    <property type="entry name" value="WRKY_dom"/>
</dbReference>
<dbReference type="GO" id="GO:0043565">
    <property type="term" value="F:sequence-specific DNA binding"/>
    <property type="evidence" value="ECO:0007669"/>
    <property type="project" value="InterPro"/>
</dbReference>
<proteinExistence type="evidence at transcript level"/>
<keyword evidence="6" id="KW-0175">Coiled coil</keyword>
<name>A0A140H8L1_MANES</name>
<evidence type="ECO:0000256" key="4">
    <source>
        <dbReference type="ARBA" id="ARBA00023163"/>
    </source>
</evidence>
<dbReference type="OMA" id="PHGHRYP"/>
<evidence type="ECO:0000256" key="1">
    <source>
        <dbReference type="ARBA" id="ARBA00004123"/>
    </source>
</evidence>
<evidence type="ECO:0000256" key="5">
    <source>
        <dbReference type="ARBA" id="ARBA00023242"/>
    </source>
</evidence>
<dbReference type="Gramene" id="Manes.17G023100.1.v8.1">
    <property type="protein sequence ID" value="Manes.17G023100.1.v8.1.CDS"/>
    <property type="gene ID" value="Manes.17G023100.v8.1"/>
</dbReference>
<dbReference type="GO" id="GO:0003700">
    <property type="term" value="F:DNA-binding transcription factor activity"/>
    <property type="evidence" value="ECO:0007669"/>
    <property type="project" value="InterPro"/>
</dbReference>
<dbReference type="InterPro" id="IPR036576">
    <property type="entry name" value="WRKY_dom_sf"/>
</dbReference>
<feature type="region of interest" description="Disordered" evidence="7">
    <location>
        <begin position="1"/>
        <end position="22"/>
    </location>
</feature>
<evidence type="ECO:0000313" key="10">
    <source>
        <dbReference type="EMBL" id="OAY24535.1"/>
    </source>
</evidence>
<dbReference type="AlphaFoldDB" id="A0A140H8L1"/>
<keyword evidence="11" id="KW-1185">Reference proteome</keyword>
<evidence type="ECO:0000256" key="3">
    <source>
        <dbReference type="ARBA" id="ARBA00023125"/>
    </source>
</evidence>
<dbReference type="InterPro" id="IPR044810">
    <property type="entry name" value="WRKY_plant"/>
</dbReference>
<feature type="compositionally biased region" description="Basic and acidic residues" evidence="7">
    <location>
        <begin position="12"/>
        <end position="22"/>
    </location>
</feature>
<evidence type="ECO:0000256" key="2">
    <source>
        <dbReference type="ARBA" id="ARBA00023015"/>
    </source>
</evidence>
<comment type="subcellular location">
    <subcellularLocation>
        <location evidence="1">Nucleus</location>
    </subcellularLocation>
</comment>
<dbReference type="PANTHER" id="PTHR31429">
    <property type="entry name" value="WRKY TRANSCRIPTION FACTOR 36-RELATED"/>
    <property type="match status" value="1"/>
</dbReference>
<gene>
    <name evidence="10" type="ORF">MANES_17G023100</name>
</gene>
<dbReference type="GO" id="GO:0005634">
    <property type="term" value="C:nucleus"/>
    <property type="evidence" value="ECO:0007669"/>
    <property type="project" value="UniProtKB-SubCell"/>
</dbReference>
<dbReference type="OrthoDB" id="1093223at2759"/>
<reference evidence="10 11" key="2">
    <citation type="submission" date="2016-02" db="EMBL/GenBank/DDBJ databases">
        <title>WGS assembly of Manihot esculenta.</title>
        <authorList>
            <person name="Bredeson J.V."/>
            <person name="Prochnik S.E."/>
            <person name="Lyons J.B."/>
            <person name="Schmutz J."/>
            <person name="Grimwood J."/>
            <person name="Vrebalov J."/>
            <person name="Bart R.S."/>
            <person name="Amuge T."/>
            <person name="Ferguson M.E."/>
            <person name="Green R."/>
            <person name="Putnam N."/>
            <person name="Stites J."/>
            <person name="Rounsley S."/>
            <person name="Rokhsar D.S."/>
        </authorList>
    </citation>
    <scope>NUCLEOTIDE SEQUENCE [LARGE SCALE GENOMIC DNA]</scope>
    <source>
        <strain evidence="11">cv. AM560-2</strain>
        <tissue evidence="10">Leaf</tissue>
    </source>
</reference>
<keyword evidence="5" id="KW-0539">Nucleus</keyword>
<evidence type="ECO:0000256" key="7">
    <source>
        <dbReference type="SAM" id="MobiDB-lite"/>
    </source>
</evidence>
<organism evidence="9">
    <name type="scientific">Manihot esculenta</name>
    <name type="common">Cassava</name>
    <name type="synonym">Jatropha manihot</name>
    <dbReference type="NCBI Taxonomy" id="3983"/>
    <lineage>
        <taxon>Eukaryota</taxon>
        <taxon>Viridiplantae</taxon>
        <taxon>Streptophyta</taxon>
        <taxon>Embryophyta</taxon>
        <taxon>Tracheophyta</taxon>
        <taxon>Spermatophyta</taxon>
        <taxon>Magnoliopsida</taxon>
        <taxon>eudicotyledons</taxon>
        <taxon>Gunneridae</taxon>
        <taxon>Pentapetalae</taxon>
        <taxon>rosids</taxon>
        <taxon>fabids</taxon>
        <taxon>Malpighiales</taxon>
        <taxon>Euphorbiaceae</taxon>
        <taxon>Crotonoideae</taxon>
        <taxon>Manihoteae</taxon>
        <taxon>Manihot</taxon>
    </lineage>
</organism>
<protein>
    <submittedName>
        <fullName evidence="9">WRKY transcription factor 7</fullName>
    </submittedName>
</protein>
<dbReference type="Proteomes" id="UP000091857">
    <property type="component" value="Chromosome 17"/>
</dbReference>
<evidence type="ECO:0000313" key="9">
    <source>
        <dbReference type="EMBL" id="AMO00375.1"/>
    </source>
</evidence>
<dbReference type="PROSITE" id="PS50811">
    <property type="entry name" value="WRKY"/>
    <property type="match status" value="1"/>
</dbReference>
<dbReference type="SMR" id="A0A140H8L1"/>
<evidence type="ECO:0000256" key="6">
    <source>
        <dbReference type="SAM" id="Coils"/>
    </source>
</evidence>
<dbReference type="Gene3D" id="2.20.25.80">
    <property type="entry name" value="WRKY domain"/>
    <property type="match status" value="1"/>
</dbReference>
<dbReference type="SMART" id="SM00774">
    <property type="entry name" value="WRKY"/>
    <property type="match status" value="1"/>
</dbReference>
<sequence>MDNSAALPPLITHKDGSIQDSDIKEDVLESAKAEMGEVREENERLKMMLQQVEKDYQSLKLRFFDILRQETCKKPADSAPSSDETEEPELVSLCLGRTPSEPKRDEKTSNSSKSSRENEELKASLTLGFESKFQTSTELVSNPSPENSLEDLAKEDEAAGETWPPSKVLKRNADDEVAQQNNVKRARVCVRARCDTPTMNDGCQWRKYGQKIAKGNPCPRAYYRCTVAPACPVRKQVQRCAEDMSILITTYEGTHNHPLPVSATAMASTTSAAASMLLSGSSSSQPAFGSHAAATTTTATQLNGLSFSLYDSSTPKQFYLANNSSSPLFPTITLDLTASPSTSSTATPFNNRFSSSISRFPSTNLNFCSSESNIVSEVWGNGYQTRKQLQEQIYEKNHQNQAASQQELTETLTKAITSDPSFRTVIAAAISSMMGGGGGSANSSQGNLRGAESFGQNLKLGEGNNQAIAANLLNLQNGKGCASSYFNGLSASTSQMGSLLQSHALPFSVFNSSSMSANNNNNNKDHKS</sequence>
<dbReference type="PANTHER" id="PTHR31429:SF24">
    <property type="entry name" value="WRKY TRANSCRIPTION FACTOR 72-RELATED"/>
    <property type="match status" value="1"/>
</dbReference>
<feature type="domain" description="WRKY" evidence="8">
    <location>
        <begin position="194"/>
        <end position="260"/>
    </location>
</feature>
<dbReference type="FunFam" id="2.20.25.80:FF:000002">
    <property type="entry name" value="probable WRKY transcription factor 31"/>
    <property type="match status" value="1"/>
</dbReference>
<accession>A0A140H8L1</accession>
<keyword evidence="2" id="KW-0805">Transcription regulation</keyword>
<feature type="compositionally biased region" description="Basic and acidic residues" evidence="7">
    <location>
        <begin position="100"/>
        <end position="122"/>
    </location>
</feature>
<dbReference type="SUPFAM" id="SSF118290">
    <property type="entry name" value="WRKY DNA-binding domain"/>
    <property type="match status" value="1"/>
</dbReference>
<dbReference type="EMBL" id="CM004403">
    <property type="protein sequence ID" value="OAY24535.1"/>
    <property type="molecule type" value="Genomic_DNA"/>
</dbReference>
<reference evidence="9" key="1">
    <citation type="journal article" date="2016" name="Front. Plant Sci.">
        <title>Genome-Wide Identification and Expression Analysis of the WRKY Gene Family in Cassava.</title>
        <authorList>
            <person name="Wei Y."/>
            <person name="Shi H."/>
            <person name="Xia Z."/>
            <person name="Tie W."/>
            <person name="Ding Z."/>
            <person name="Yan Y."/>
            <person name="Wang W."/>
            <person name="Hu W."/>
            <person name="Li K."/>
        </authorList>
    </citation>
    <scope>NUCLEOTIDE SEQUENCE</scope>
</reference>
<dbReference type="Pfam" id="PF03106">
    <property type="entry name" value="WRKY"/>
    <property type="match status" value="1"/>
</dbReference>
<feature type="region of interest" description="Disordered" evidence="7">
    <location>
        <begin position="73"/>
        <end position="127"/>
    </location>
</feature>
<evidence type="ECO:0000313" key="11">
    <source>
        <dbReference type="Proteomes" id="UP000091857"/>
    </source>
</evidence>
<feature type="coiled-coil region" evidence="6">
    <location>
        <begin position="28"/>
        <end position="62"/>
    </location>
</feature>
<keyword evidence="3" id="KW-0238">DNA-binding</keyword>
<evidence type="ECO:0000259" key="8">
    <source>
        <dbReference type="PROSITE" id="PS50811"/>
    </source>
</evidence>